<dbReference type="Proteomes" id="UP001154282">
    <property type="component" value="Unassembled WGS sequence"/>
</dbReference>
<gene>
    <name evidence="10" type="ORF">LITE_LOCUS10289</name>
</gene>
<feature type="region of interest" description="Disordered" evidence="7">
    <location>
        <begin position="1"/>
        <end position="46"/>
    </location>
</feature>
<dbReference type="GO" id="GO:0046983">
    <property type="term" value="F:protein dimerization activity"/>
    <property type="evidence" value="ECO:0007669"/>
    <property type="project" value="InterPro"/>
</dbReference>
<evidence type="ECO:0000259" key="9">
    <source>
        <dbReference type="PROSITE" id="PS50888"/>
    </source>
</evidence>
<dbReference type="CDD" id="cd11446">
    <property type="entry name" value="bHLH_AtILR3_like"/>
    <property type="match status" value="1"/>
</dbReference>
<dbReference type="GO" id="GO:0005634">
    <property type="term" value="C:nucleus"/>
    <property type="evidence" value="ECO:0007669"/>
    <property type="project" value="UniProtKB-SubCell"/>
</dbReference>
<keyword evidence="4" id="KW-0804">Transcription</keyword>
<keyword evidence="6" id="KW-0175">Coiled coil</keyword>
<dbReference type="PROSITE" id="PS50888">
    <property type="entry name" value="BHLH"/>
    <property type="match status" value="1"/>
</dbReference>
<evidence type="ECO:0000256" key="5">
    <source>
        <dbReference type="ARBA" id="ARBA00023242"/>
    </source>
</evidence>
<evidence type="ECO:0000313" key="10">
    <source>
        <dbReference type="EMBL" id="CAI0399413.1"/>
    </source>
</evidence>
<evidence type="ECO:0000256" key="6">
    <source>
        <dbReference type="SAM" id="Coils"/>
    </source>
</evidence>
<reference evidence="10" key="1">
    <citation type="submission" date="2022-08" db="EMBL/GenBank/DDBJ databases">
        <authorList>
            <person name="Gutierrez-Valencia J."/>
        </authorList>
    </citation>
    <scope>NUCLEOTIDE SEQUENCE</scope>
</reference>
<feature type="coiled-coil region" evidence="6">
    <location>
        <begin position="78"/>
        <end position="140"/>
    </location>
</feature>
<keyword evidence="8" id="KW-0472">Membrane</keyword>
<dbReference type="InterPro" id="IPR057075">
    <property type="entry name" value="bHLH_IRO3"/>
</dbReference>
<evidence type="ECO:0000256" key="8">
    <source>
        <dbReference type="SAM" id="Phobius"/>
    </source>
</evidence>
<evidence type="ECO:0000313" key="11">
    <source>
        <dbReference type="Proteomes" id="UP001154282"/>
    </source>
</evidence>
<dbReference type="InterPro" id="IPR036638">
    <property type="entry name" value="HLH_DNA-bd_sf"/>
</dbReference>
<feature type="compositionally biased region" description="Basic and acidic residues" evidence="7">
    <location>
        <begin position="1"/>
        <end position="16"/>
    </location>
</feature>
<feature type="compositionally biased region" description="Basic residues" evidence="7">
    <location>
        <begin position="29"/>
        <end position="43"/>
    </location>
</feature>
<comment type="caution">
    <text evidence="10">The sequence shown here is derived from an EMBL/GenBank/DDBJ whole genome shotgun (WGS) entry which is preliminary data.</text>
</comment>
<dbReference type="AlphaFoldDB" id="A0AAV0IRT7"/>
<dbReference type="GO" id="GO:0003677">
    <property type="term" value="F:DNA binding"/>
    <property type="evidence" value="ECO:0007669"/>
    <property type="project" value="UniProtKB-KW"/>
</dbReference>
<sequence length="426" mass="48254">MGERMDSDAADVHDAVDGTAEVATEKGSRTGRNKAKVPRRAHKAEREKLKREQLNDLFLDLADALELEQPNNGKASILNEAARLLKDLVVQIDALKKENVSLLSESHYVTVEKNELKEENSVLENQIEKLRSEVQTRLAQSKPDLNIPPVEYQQAEITAAALAPHFSGHPAIDGSLQQPPAVFVVPIHPDLSSFQTINKSNVSKPHPRYPTMADSWSSQLLDRKQRPEISHIFHSASRNPNICKANPLLLAAMGSGAGSFLKVLLKNFDVLAGPVVSLVYPLYASIRAIETKSQNDDRQWLTYWVLYSMITLLELTFARVIEWIPIWSYAKLIFTCWLVLPYFSGAAYVYEHFLRPLFLNPQKTINIWYVPRKKDVFTEKDDVLTAAEKYIQENGTEAFETLIHRDKSRSTTGYSIFGQAEDEYRY</sequence>
<keyword evidence="5" id="KW-0539">Nucleus</keyword>
<dbReference type="Pfam" id="PF23177">
    <property type="entry name" value="bHLH_IRO3"/>
    <property type="match status" value="1"/>
</dbReference>
<dbReference type="PANTHER" id="PTHR47075:SF9">
    <property type="entry name" value="TRANSCRIPTION FACTOR BHLH47"/>
    <property type="match status" value="1"/>
</dbReference>
<keyword evidence="8" id="KW-1133">Transmembrane helix</keyword>
<feature type="transmembrane region" description="Helical" evidence="8">
    <location>
        <begin position="327"/>
        <end position="350"/>
    </location>
</feature>
<keyword evidence="8" id="KW-0812">Transmembrane</keyword>
<name>A0AAV0IRT7_9ROSI</name>
<protein>
    <recommendedName>
        <fullName evidence="9">BHLH domain-containing protein</fullName>
    </recommendedName>
</protein>
<dbReference type="InterPro" id="IPR011598">
    <property type="entry name" value="bHLH_dom"/>
</dbReference>
<keyword evidence="3" id="KW-0238">DNA-binding</keyword>
<dbReference type="PANTHER" id="PTHR47075">
    <property type="entry name" value="TRANSCRIPTION FACTOR BHLH47"/>
    <property type="match status" value="1"/>
</dbReference>
<keyword evidence="2" id="KW-0805">Transcription regulation</keyword>
<evidence type="ECO:0000256" key="2">
    <source>
        <dbReference type="ARBA" id="ARBA00023015"/>
    </source>
</evidence>
<organism evidence="10 11">
    <name type="scientific">Linum tenue</name>
    <dbReference type="NCBI Taxonomy" id="586396"/>
    <lineage>
        <taxon>Eukaryota</taxon>
        <taxon>Viridiplantae</taxon>
        <taxon>Streptophyta</taxon>
        <taxon>Embryophyta</taxon>
        <taxon>Tracheophyta</taxon>
        <taxon>Spermatophyta</taxon>
        <taxon>Magnoliopsida</taxon>
        <taxon>eudicotyledons</taxon>
        <taxon>Gunneridae</taxon>
        <taxon>Pentapetalae</taxon>
        <taxon>rosids</taxon>
        <taxon>fabids</taxon>
        <taxon>Malpighiales</taxon>
        <taxon>Linaceae</taxon>
        <taxon>Linum</taxon>
    </lineage>
</organism>
<dbReference type="SUPFAM" id="SSF47459">
    <property type="entry name" value="HLH, helix-loop-helix DNA-binding domain"/>
    <property type="match status" value="1"/>
</dbReference>
<feature type="transmembrane region" description="Helical" evidence="8">
    <location>
        <begin position="271"/>
        <end position="289"/>
    </location>
</feature>
<feature type="domain" description="BHLH" evidence="9">
    <location>
        <begin position="38"/>
        <end position="88"/>
    </location>
</feature>
<evidence type="ECO:0000256" key="4">
    <source>
        <dbReference type="ARBA" id="ARBA00023163"/>
    </source>
</evidence>
<proteinExistence type="predicted"/>
<feature type="transmembrane region" description="Helical" evidence="8">
    <location>
        <begin position="301"/>
        <end position="321"/>
    </location>
</feature>
<dbReference type="Pfam" id="PF03134">
    <property type="entry name" value="TB2_DP1_HVA22"/>
    <property type="match status" value="1"/>
</dbReference>
<keyword evidence="11" id="KW-1185">Reference proteome</keyword>
<evidence type="ECO:0000256" key="7">
    <source>
        <dbReference type="SAM" id="MobiDB-lite"/>
    </source>
</evidence>
<comment type="subcellular location">
    <subcellularLocation>
        <location evidence="1">Nucleus</location>
    </subcellularLocation>
</comment>
<dbReference type="InterPro" id="IPR004345">
    <property type="entry name" value="TB2_DP1_HVA22"/>
</dbReference>
<evidence type="ECO:0000256" key="3">
    <source>
        <dbReference type="ARBA" id="ARBA00023125"/>
    </source>
</evidence>
<dbReference type="Gene3D" id="4.10.280.10">
    <property type="entry name" value="Helix-loop-helix DNA-binding domain"/>
    <property type="match status" value="1"/>
</dbReference>
<dbReference type="EMBL" id="CAMGYJ010000004">
    <property type="protein sequence ID" value="CAI0399413.1"/>
    <property type="molecule type" value="Genomic_DNA"/>
</dbReference>
<accession>A0AAV0IRT7</accession>
<evidence type="ECO:0000256" key="1">
    <source>
        <dbReference type="ARBA" id="ARBA00004123"/>
    </source>
</evidence>